<sequence length="435" mass="49594">MASTLTAELLDDILLIHYFAAPAGRERTRARGSVCLVSRWWRDRAYGLRPLWRDIIIHLWTTRQYVTTSLLRNTGGNVTLQIDTRIVHDFLYDPAFPMSSTTSPIHSIGDITSVFLPLLCDIYSRVEGLSTDGVTSADWFCLMRALSKFQFPKLKFVRHSAVPCPEDVLAEEPPILHPANGVLTHMCLVYIPPPWTRPGAYSSLRDFRLRGYFYPMQWSLLKLVLRASPNLETLYLEYVQCLAMNDDDIIHMPSLTRLHVVYGDEQSVAVIERFDIPIATNLRIDVRDSHSLLPMVARCSALFSRAEVVELSLDEDTTWELESILPDMKALQDVDLRFCRYFAVPTLLRLSEQKNAKSATLHRIIVFDDISREVATTVLRELIADGGVLVGRLNSPIEYPSRTQREPYREWCLVQGNAVSTDILLELDSSWSMFG</sequence>
<organism evidence="1 2">
    <name type="scientific">Mycena alexandri</name>
    <dbReference type="NCBI Taxonomy" id="1745969"/>
    <lineage>
        <taxon>Eukaryota</taxon>
        <taxon>Fungi</taxon>
        <taxon>Dikarya</taxon>
        <taxon>Basidiomycota</taxon>
        <taxon>Agaricomycotina</taxon>
        <taxon>Agaricomycetes</taxon>
        <taxon>Agaricomycetidae</taxon>
        <taxon>Agaricales</taxon>
        <taxon>Marasmiineae</taxon>
        <taxon>Mycenaceae</taxon>
        <taxon>Mycena</taxon>
    </lineage>
</organism>
<reference evidence="1" key="1">
    <citation type="submission" date="2023-03" db="EMBL/GenBank/DDBJ databases">
        <title>Massive genome expansion in bonnet fungi (Mycena s.s.) driven by repeated elements and novel gene families across ecological guilds.</title>
        <authorList>
            <consortium name="Lawrence Berkeley National Laboratory"/>
            <person name="Harder C.B."/>
            <person name="Miyauchi S."/>
            <person name="Viragh M."/>
            <person name="Kuo A."/>
            <person name="Thoen E."/>
            <person name="Andreopoulos B."/>
            <person name="Lu D."/>
            <person name="Skrede I."/>
            <person name="Drula E."/>
            <person name="Henrissat B."/>
            <person name="Morin E."/>
            <person name="Kohler A."/>
            <person name="Barry K."/>
            <person name="LaButti K."/>
            <person name="Morin E."/>
            <person name="Salamov A."/>
            <person name="Lipzen A."/>
            <person name="Mereny Z."/>
            <person name="Hegedus B."/>
            <person name="Baldrian P."/>
            <person name="Stursova M."/>
            <person name="Weitz H."/>
            <person name="Taylor A."/>
            <person name="Grigoriev I.V."/>
            <person name="Nagy L.G."/>
            <person name="Martin F."/>
            <person name="Kauserud H."/>
        </authorList>
    </citation>
    <scope>NUCLEOTIDE SEQUENCE</scope>
    <source>
        <strain evidence="1">CBHHK200</strain>
    </source>
</reference>
<comment type="caution">
    <text evidence="1">The sequence shown here is derived from an EMBL/GenBank/DDBJ whole genome shotgun (WGS) entry which is preliminary data.</text>
</comment>
<dbReference type="Proteomes" id="UP001218188">
    <property type="component" value="Unassembled WGS sequence"/>
</dbReference>
<gene>
    <name evidence="1" type="ORF">C8F04DRAFT_1251679</name>
</gene>
<accession>A0AAD6XC21</accession>
<evidence type="ECO:0000313" key="2">
    <source>
        <dbReference type="Proteomes" id="UP001218188"/>
    </source>
</evidence>
<protein>
    <recommendedName>
        <fullName evidence="3">F-box domain-containing protein</fullName>
    </recommendedName>
</protein>
<evidence type="ECO:0008006" key="3">
    <source>
        <dbReference type="Google" id="ProtNLM"/>
    </source>
</evidence>
<proteinExistence type="predicted"/>
<dbReference type="AlphaFoldDB" id="A0AAD6XC21"/>
<keyword evidence="2" id="KW-1185">Reference proteome</keyword>
<dbReference type="SUPFAM" id="SSF52047">
    <property type="entry name" value="RNI-like"/>
    <property type="match status" value="1"/>
</dbReference>
<evidence type="ECO:0000313" key="1">
    <source>
        <dbReference type="EMBL" id="KAJ7042860.1"/>
    </source>
</evidence>
<name>A0AAD6XC21_9AGAR</name>
<dbReference type="EMBL" id="JARJCM010000011">
    <property type="protein sequence ID" value="KAJ7042860.1"/>
    <property type="molecule type" value="Genomic_DNA"/>
</dbReference>